<reference evidence="4" key="1">
    <citation type="journal article" date="2019" name="Gigascience">
        <title>De novo genome assembly of the endangered Acer yangbiense, a plant species with extremely small populations endemic to Yunnan Province, China.</title>
        <authorList>
            <person name="Yang J."/>
            <person name="Wariss H.M."/>
            <person name="Tao L."/>
            <person name="Zhang R."/>
            <person name="Yun Q."/>
            <person name="Hollingsworth P."/>
            <person name="Dao Z."/>
            <person name="Luo G."/>
            <person name="Guo H."/>
            <person name="Ma Y."/>
            <person name="Sun W."/>
        </authorList>
    </citation>
    <scope>NUCLEOTIDE SEQUENCE [LARGE SCALE GENOMIC DNA]</scope>
    <source>
        <strain evidence="4">cv. Malutang</strain>
    </source>
</reference>
<evidence type="ECO:0000313" key="3">
    <source>
        <dbReference type="EMBL" id="TXG48723.1"/>
    </source>
</evidence>
<dbReference type="PANTHER" id="PTHR33463">
    <property type="entry name" value="NB-ARC DOMAIN-CONTAINING PROTEIN-RELATED"/>
    <property type="match status" value="1"/>
</dbReference>
<dbReference type="SUPFAM" id="SSF52047">
    <property type="entry name" value="RNI-like"/>
    <property type="match status" value="1"/>
</dbReference>
<dbReference type="InterPro" id="IPR050905">
    <property type="entry name" value="Plant_NBS-LRR"/>
</dbReference>
<evidence type="ECO:0000313" key="4">
    <source>
        <dbReference type="Proteomes" id="UP000323000"/>
    </source>
</evidence>
<dbReference type="PANTHER" id="PTHR33463:SF204">
    <property type="entry name" value="NB-ARC DOMAIN-CONTAINING PROTEIN"/>
    <property type="match status" value="1"/>
</dbReference>
<dbReference type="OrthoDB" id="1752144at2759"/>
<comment type="caution">
    <text evidence="3">The sequence shown here is derived from an EMBL/GenBank/DDBJ whole genome shotgun (WGS) entry which is preliminary data.</text>
</comment>
<evidence type="ECO:0000256" key="1">
    <source>
        <dbReference type="ARBA" id="ARBA00022821"/>
    </source>
</evidence>
<dbReference type="AlphaFoldDB" id="A0A5C7GVJ3"/>
<feature type="domain" description="Disease resistance protein At4g27190-like leucine-rich repeats" evidence="2">
    <location>
        <begin position="89"/>
        <end position="156"/>
    </location>
</feature>
<accession>A0A5C7GVJ3</accession>
<keyword evidence="4" id="KW-1185">Reference proteome</keyword>
<dbReference type="Pfam" id="PF23247">
    <property type="entry name" value="LRR_RPS2"/>
    <property type="match status" value="1"/>
</dbReference>
<sequence length="230" mass="26366">MANNLSQLQEIEVTNCKKLQDIICKESEEQVHQNERISRIEFTQLRTLTLQSLPWLTDFSFKAFTSDIGSHEILVEDEHGVFMSFISQKVSFPCLEELELCELPELLHLWKENSQPSKVFENLSCPKVAGYGNLKTLVPSSVSLQNLTMLEVQKCDGLINFVTFSTAKSLKQLKIMNIIDCKIMEEILVGIGDEVKDVIVFNQLKYLKLSRFTIEFPYLQRVLVIRSQSG</sequence>
<dbReference type="EMBL" id="VAHF01000012">
    <property type="protein sequence ID" value="TXG48723.1"/>
    <property type="molecule type" value="Genomic_DNA"/>
</dbReference>
<dbReference type="InterPro" id="IPR057135">
    <property type="entry name" value="At4g27190-like_LRR"/>
</dbReference>
<gene>
    <name evidence="3" type="ORF">EZV62_024598</name>
</gene>
<dbReference type="InterPro" id="IPR032675">
    <property type="entry name" value="LRR_dom_sf"/>
</dbReference>
<organism evidence="3 4">
    <name type="scientific">Acer yangbiense</name>
    <dbReference type="NCBI Taxonomy" id="1000413"/>
    <lineage>
        <taxon>Eukaryota</taxon>
        <taxon>Viridiplantae</taxon>
        <taxon>Streptophyta</taxon>
        <taxon>Embryophyta</taxon>
        <taxon>Tracheophyta</taxon>
        <taxon>Spermatophyta</taxon>
        <taxon>Magnoliopsida</taxon>
        <taxon>eudicotyledons</taxon>
        <taxon>Gunneridae</taxon>
        <taxon>Pentapetalae</taxon>
        <taxon>rosids</taxon>
        <taxon>malvids</taxon>
        <taxon>Sapindales</taxon>
        <taxon>Sapindaceae</taxon>
        <taxon>Hippocastanoideae</taxon>
        <taxon>Acereae</taxon>
        <taxon>Acer</taxon>
    </lineage>
</organism>
<dbReference type="Gene3D" id="3.80.10.10">
    <property type="entry name" value="Ribonuclease Inhibitor"/>
    <property type="match status" value="1"/>
</dbReference>
<keyword evidence="1" id="KW-0611">Plant defense</keyword>
<protein>
    <recommendedName>
        <fullName evidence="2">Disease resistance protein At4g27190-like leucine-rich repeats domain-containing protein</fullName>
    </recommendedName>
</protein>
<name>A0A5C7GVJ3_9ROSI</name>
<dbReference type="Proteomes" id="UP000323000">
    <property type="component" value="Chromosome 12"/>
</dbReference>
<evidence type="ECO:0000259" key="2">
    <source>
        <dbReference type="Pfam" id="PF23247"/>
    </source>
</evidence>
<proteinExistence type="predicted"/>